<dbReference type="PANTHER" id="PTHR24369:SF157">
    <property type="entry name" value="LRRCT DOMAIN-CONTAINING PROTEIN"/>
    <property type="match status" value="1"/>
</dbReference>
<dbReference type="Pfam" id="PF00560">
    <property type="entry name" value="LRR_1"/>
    <property type="match status" value="1"/>
</dbReference>
<dbReference type="FunFam" id="3.80.10.10:FF:000720">
    <property type="entry name" value="Carboxypeptidase N subunit 2"/>
    <property type="match status" value="1"/>
</dbReference>
<keyword evidence="1" id="KW-0433">Leucine-rich repeat</keyword>
<proteinExistence type="predicted"/>
<dbReference type="GO" id="GO:0005886">
    <property type="term" value="C:plasma membrane"/>
    <property type="evidence" value="ECO:0007669"/>
    <property type="project" value="TreeGrafter"/>
</dbReference>
<protein>
    <submittedName>
        <fullName evidence="6">Carboxypeptidase N subunit 2</fullName>
    </submittedName>
</protein>
<feature type="domain" description="LRRCT" evidence="5">
    <location>
        <begin position="247"/>
        <end position="298"/>
    </location>
</feature>
<dbReference type="Gene3D" id="3.80.10.10">
    <property type="entry name" value="Ribonuclease Inhibitor"/>
    <property type="match status" value="2"/>
</dbReference>
<keyword evidence="6" id="KW-0378">Hydrolase</keyword>
<dbReference type="InterPro" id="IPR003591">
    <property type="entry name" value="Leu-rich_rpt_typical-subtyp"/>
</dbReference>
<dbReference type="PROSITE" id="PS51450">
    <property type="entry name" value="LRR"/>
    <property type="match status" value="1"/>
</dbReference>
<dbReference type="EMBL" id="KE163428">
    <property type="protein sequence ID" value="EPQ12050.1"/>
    <property type="molecule type" value="Genomic_DNA"/>
</dbReference>
<dbReference type="InterPro" id="IPR000483">
    <property type="entry name" value="Cys-rich_flank_reg_C"/>
</dbReference>
<keyword evidence="6" id="KW-0121">Carboxypeptidase</keyword>
<dbReference type="Pfam" id="PF13855">
    <property type="entry name" value="LRR_8"/>
    <property type="match status" value="2"/>
</dbReference>
<evidence type="ECO:0000256" key="3">
    <source>
        <dbReference type="ARBA" id="ARBA00022737"/>
    </source>
</evidence>
<evidence type="ECO:0000256" key="2">
    <source>
        <dbReference type="ARBA" id="ARBA00022729"/>
    </source>
</evidence>
<dbReference type="SUPFAM" id="SSF52058">
    <property type="entry name" value="L domain-like"/>
    <property type="match status" value="1"/>
</dbReference>
<reference evidence="6 7" key="1">
    <citation type="journal article" date="2013" name="Nat. Commun.">
        <title>Genome analysis reveals insights into physiology and longevity of the Brandt's bat Myotis brandtii.</title>
        <authorList>
            <person name="Seim I."/>
            <person name="Fang X."/>
            <person name="Xiong Z."/>
            <person name="Lobanov A.V."/>
            <person name="Huang Z."/>
            <person name="Ma S."/>
            <person name="Feng Y."/>
            <person name="Turanov A.A."/>
            <person name="Zhu Y."/>
            <person name="Lenz T.L."/>
            <person name="Gerashchenko M.V."/>
            <person name="Fan D."/>
            <person name="Hee Yim S."/>
            <person name="Yao X."/>
            <person name="Jordan D."/>
            <person name="Xiong Y."/>
            <person name="Ma Y."/>
            <person name="Lyapunov A.N."/>
            <person name="Chen G."/>
            <person name="Kulakova O.I."/>
            <person name="Sun Y."/>
            <person name="Lee S.G."/>
            <person name="Bronson R.T."/>
            <person name="Moskalev A.A."/>
            <person name="Sunyaev S.R."/>
            <person name="Zhang G."/>
            <person name="Krogh A."/>
            <person name="Wang J."/>
            <person name="Gladyshev V.N."/>
        </authorList>
    </citation>
    <scope>NUCLEOTIDE SEQUENCE [LARGE SCALE GENOMIC DNA]</scope>
</reference>
<sequence>MLRAHQQVVQTTRMQSRRTKWSTGDMSGLGDPEKAVKEGFPGEVCLGGRCNGGRRCFLAPGCPGPASCSCLRELFLDGNSISELPPAVFSQLFRLEKLWLQRNALGHLPPSVFSSLGSLTFLNLQGNALRVLPAGLFAHSPGLAGLSLSHNQLETVPEGAFAGLSNLSSLTLSHNAIAYLPAGVFRDLTELVKLYLGSNNLTALHTDLFQNLTKLELLSLSRNLLATLPPGIFDTNYNLFNLALHGNPWQCDCHLAYLSSWLRQYSDRLFNIQTYCAGPAYLKGQVVPALKEEQLVCPVTRDRVGYQAPGLEDREPGDSWDLVAEDRAARKRCTYSNPEGTVVLACDDAQCRWLNVQLSPREGSGSPGMTHNAAQGWELKSSCGSVRVTVSIEARPGDP</sequence>
<accession>S7N7G5</accession>
<dbReference type="SMART" id="SM00082">
    <property type="entry name" value="LRRCT"/>
    <property type="match status" value="1"/>
</dbReference>
<dbReference type="InterPro" id="IPR050541">
    <property type="entry name" value="LRR_TM_domain-containing"/>
</dbReference>
<keyword evidence="2" id="KW-0732">Signal</keyword>
<keyword evidence="7" id="KW-1185">Reference proteome</keyword>
<dbReference type="GO" id="GO:0004180">
    <property type="term" value="F:carboxypeptidase activity"/>
    <property type="evidence" value="ECO:0007669"/>
    <property type="project" value="UniProtKB-KW"/>
</dbReference>
<organism evidence="6 7">
    <name type="scientific">Myotis brandtii</name>
    <name type="common">Brandt's bat</name>
    <dbReference type="NCBI Taxonomy" id="109478"/>
    <lineage>
        <taxon>Eukaryota</taxon>
        <taxon>Metazoa</taxon>
        <taxon>Chordata</taxon>
        <taxon>Craniata</taxon>
        <taxon>Vertebrata</taxon>
        <taxon>Euteleostomi</taxon>
        <taxon>Mammalia</taxon>
        <taxon>Eutheria</taxon>
        <taxon>Laurasiatheria</taxon>
        <taxon>Chiroptera</taxon>
        <taxon>Yangochiroptera</taxon>
        <taxon>Vespertilionidae</taxon>
        <taxon>Myotis</taxon>
    </lineage>
</organism>
<evidence type="ECO:0000256" key="4">
    <source>
        <dbReference type="SAM" id="MobiDB-lite"/>
    </source>
</evidence>
<dbReference type="PANTHER" id="PTHR24369">
    <property type="entry name" value="ANTIGEN BSP, PUTATIVE-RELATED"/>
    <property type="match status" value="1"/>
</dbReference>
<evidence type="ECO:0000313" key="6">
    <source>
        <dbReference type="EMBL" id="EPQ12050.1"/>
    </source>
</evidence>
<keyword evidence="3" id="KW-0677">Repeat</keyword>
<dbReference type="eggNOG" id="KOG0619">
    <property type="taxonomic scope" value="Eukaryota"/>
</dbReference>
<gene>
    <name evidence="6" type="ORF">D623_10032752</name>
</gene>
<feature type="region of interest" description="Disordered" evidence="4">
    <location>
        <begin position="1"/>
        <end position="33"/>
    </location>
</feature>
<keyword evidence="6" id="KW-0645">Protease</keyword>
<dbReference type="Proteomes" id="UP000052978">
    <property type="component" value="Unassembled WGS sequence"/>
</dbReference>
<evidence type="ECO:0000256" key="1">
    <source>
        <dbReference type="ARBA" id="ARBA00022614"/>
    </source>
</evidence>
<dbReference type="InterPro" id="IPR001611">
    <property type="entry name" value="Leu-rich_rpt"/>
</dbReference>
<dbReference type="InterPro" id="IPR032675">
    <property type="entry name" value="LRR_dom_sf"/>
</dbReference>
<name>S7N7G5_MYOBR</name>
<evidence type="ECO:0000259" key="5">
    <source>
        <dbReference type="SMART" id="SM00082"/>
    </source>
</evidence>
<evidence type="ECO:0000313" key="7">
    <source>
        <dbReference type="Proteomes" id="UP000052978"/>
    </source>
</evidence>
<dbReference type="SMART" id="SM00369">
    <property type="entry name" value="LRR_TYP"/>
    <property type="match status" value="7"/>
</dbReference>
<dbReference type="AlphaFoldDB" id="S7N7G5"/>